<feature type="compositionally biased region" description="Basic and acidic residues" evidence="1">
    <location>
        <begin position="10"/>
        <end position="21"/>
    </location>
</feature>
<dbReference type="EMBL" id="QXFU01001074">
    <property type="protein sequence ID" value="KAE9011495.1"/>
    <property type="molecule type" value="Genomic_DNA"/>
</dbReference>
<name>A0A6A3L0T1_9STRA</name>
<sequence>MTETIISSRRPADNAGGERSECHQTWMGGVDVHASSQSTTRQLRLVQTATRSFAEARQQYRRRTLGVQLIGMTVCRHAFLTWSGHTKARAVTNHV</sequence>
<dbReference type="Proteomes" id="UP000435112">
    <property type="component" value="Unassembled WGS sequence"/>
</dbReference>
<accession>A0A6A3L0T1</accession>
<reference evidence="2 3" key="1">
    <citation type="submission" date="2018-09" db="EMBL/GenBank/DDBJ databases">
        <title>Genomic investigation of the strawberry pathogen Phytophthora fragariae indicates pathogenicity is determined by transcriptional variation in three key races.</title>
        <authorList>
            <person name="Adams T.M."/>
            <person name="Armitage A.D."/>
            <person name="Sobczyk M.K."/>
            <person name="Bates H.J."/>
            <person name="Dunwell J.M."/>
            <person name="Nellist C.F."/>
            <person name="Harrison R.J."/>
        </authorList>
    </citation>
    <scope>NUCLEOTIDE SEQUENCE [LARGE SCALE GENOMIC DNA]</scope>
    <source>
        <strain evidence="2 3">SCRP324</strain>
    </source>
</reference>
<feature type="region of interest" description="Disordered" evidence="1">
    <location>
        <begin position="1"/>
        <end position="21"/>
    </location>
</feature>
<evidence type="ECO:0000313" key="3">
    <source>
        <dbReference type="Proteomes" id="UP000435112"/>
    </source>
</evidence>
<organism evidence="2 3">
    <name type="scientific">Phytophthora rubi</name>
    <dbReference type="NCBI Taxonomy" id="129364"/>
    <lineage>
        <taxon>Eukaryota</taxon>
        <taxon>Sar</taxon>
        <taxon>Stramenopiles</taxon>
        <taxon>Oomycota</taxon>
        <taxon>Peronosporomycetes</taxon>
        <taxon>Peronosporales</taxon>
        <taxon>Peronosporaceae</taxon>
        <taxon>Phytophthora</taxon>
    </lineage>
</organism>
<comment type="caution">
    <text evidence="2">The sequence shown here is derived from an EMBL/GenBank/DDBJ whole genome shotgun (WGS) entry which is preliminary data.</text>
</comment>
<protein>
    <submittedName>
        <fullName evidence="2">Uncharacterized protein</fullName>
    </submittedName>
</protein>
<evidence type="ECO:0000256" key="1">
    <source>
        <dbReference type="SAM" id="MobiDB-lite"/>
    </source>
</evidence>
<evidence type="ECO:0000313" key="2">
    <source>
        <dbReference type="EMBL" id="KAE9011495.1"/>
    </source>
</evidence>
<proteinExistence type="predicted"/>
<gene>
    <name evidence="2" type="ORF">PR002_g15056</name>
</gene>
<dbReference type="AlphaFoldDB" id="A0A6A3L0T1"/>